<dbReference type="GO" id="GO:0005886">
    <property type="term" value="C:plasma membrane"/>
    <property type="evidence" value="ECO:0007669"/>
    <property type="project" value="UniProtKB-SubCell"/>
</dbReference>
<evidence type="ECO:0000256" key="5">
    <source>
        <dbReference type="ARBA" id="ARBA00022989"/>
    </source>
</evidence>
<dbReference type="InterPro" id="IPR004563">
    <property type="entry name" value="Apolipo_AcylTrfase"/>
</dbReference>
<protein>
    <recommendedName>
        <fullName evidence="8">Apolipoprotein N-acyltransferase</fullName>
        <shortName evidence="8">ALP N-acyltransferase</shortName>
        <ecNumber evidence="8">2.3.1.269</ecNumber>
    </recommendedName>
</protein>
<dbReference type="Pfam" id="PF00795">
    <property type="entry name" value="CN_hydrolase"/>
    <property type="match status" value="1"/>
</dbReference>
<evidence type="ECO:0000256" key="4">
    <source>
        <dbReference type="ARBA" id="ARBA00022692"/>
    </source>
</evidence>
<dbReference type="Pfam" id="PF20154">
    <property type="entry name" value="LNT_N"/>
    <property type="match status" value="1"/>
</dbReference>
<dbReference type="RefSeq" id="WP_137248795.1">
    <property type="nucleotide sequence ID" value="NZ_SZQA01000020.1"/>
</dbReference>
<comment type="catalytic activity">
    <reaction evidence="8">
        <text>N-terminal S-1,2-diacyl-sn-glyceryl-L-cysteinyl-[lipoprotein] + a glycerophospholipid = N-acyl-S-1,2-diacyl-sn-glyceryl-L-cysteinyl-[lipoprotein] + a 2-acyl-sn-glycero-3-phospholipid + H(+)</text>
        <dbReference type="Rhea" id="RHEA:48228"/>
        <dbReference type="Rhea" id="RHEA-COMP:14681"/>
        <dbReference type="Rhea" id="RHEA-COMP:14684"/>
        <dbReference type="ChEBI" id="CHEBI:15378"/>
        <dbReference type="ChEBI" id="CHEBI:136912"/>
        <dbReference type="ChEBI" id="CHEBI:140656"/>
        <dbReference type="ChEBI" id="CHEBI:140657"/>
        <dbReference type="ChEBI" id="CHEBI:140660"/>
        <dbReference type="EC" id="2.3.1.269"/>
    </reaction>
</comment>
<feature type="transmembrane region" description="Helical" evidence="8">
    <location>
        <begin position="194"/>
        <end position="214"/>
    </location>
</feature>
<keyword evidence="11" id="KW-1185">Reference proteome</keyword>
<keyword evidence="2 8" id="KW-1003">Cell membrane</keyword>
<dbReference type="Proteomes" id="UP000308705">
    <property type="component" value="Unassembled WGS sequence"/>
</dbReference>
<dbReference type="EC" id="2.3.1.269" evidence="8"/>
<feature type="transmembrane region" description="Helical" evidence="8">
    <location>
        <begin position="12"/>
        <end position="33"/>
    </location>
</feature>
<evidence type="ECO:0000259" key="9">
    <source>
        <dbReference type="PROSITE" id="PS50263"/>
    </source>
</evidence>
<feature type="domain" description="CN hydrolase" evidence="9">
    <location>
        <begin position="222"/>
        <end position="479"/>
    </location>
</feature>
<dbReference type="PANTHER" id="PTHR38686:SF1">
    <property type="entry name" value="APOLIPOPROTEIN N-ACYLTRANSFERASE"/>
    <property type="match status" value="1"/>
</dbReference>
<dbReference type="EMBL" id="SZQA01000020">
    <property type="protein sequence ID" value="TKK86602.1"/>
    <property type="molecule type" value="Genomic_DNA"/>
</dbReference>
<sequence>MLATATPRSTAPAFAPPVWARAGLAVAGGLLIFLAFPPLGWWFCAPIGVAPVVLSVYGVRPRRALWIGFVAGLAFLLPAMAWVRPIGDDAWVALVVIESAFWAAQGLLVSLVLRMRLWPLWAACLWVLQEWARSTFPMGGFPWARLVFSQGTAPYLKYASLFGAPFVTFTVALTGCLLAYLAVHLFTRDYRERVVALTAAGVVALPVVGMLVPLHGDEGKTVNIGVIQGSVPRSDQLGFHGGEPAVVLKNHAEETHRLAEAVRAGRQPKPDLVVWPENSTDIDPFRDPAAYAVIDAAVKDVGVPVLVGAVVAIGDDSRATRSIVWDPVTGPGAFYDKQKLVPFGEFTPYKDLVLSLFERAALVGRQSIPGTKPGDLKAGPVTLGAISCYEVAFDTVVNGTVRAGGSPLVVQTNNATYELSNLPPQQLAMSRIRAVEHNRAVIPVATTGISAHVAPDGRILWETPELVAASTVVTAQVRTRDTVATRVGVLPEIILMVAGSGAAVIAAVAARRSRRDFEGH</sequence>
<evidence type="ECO:0000256" key="6">
    <source>
        <dbReference type="ARBA" id="ARBA00023136"/>
    </source>
</evidence>
<keyword evidence="3 8" id="KW-0808">Transferase</keyword>
<dbReference type="OrthoDB" id="9804277at2"/>
<keyword evidence="6 8" id="KW-0472">Membrane</keyword>
<comment type="subcellular location">
    <subcellularLocation>
        <location evidence="1 8">Cell membrane</location>
        <topology evidence="1 8">Multi-pass membrane protein</topology>
    </subcellularLocation>
</comment>
<feature type="transmembrane region" description="Helical" evidence="8">
    <location>
        <begin position="489"/>
        <end position="510"/>
    </location>
</feature>
<feature type="transmembrane region" description="Helical" evidence="8">
    <location>
        <begin position="90"/>
        <end position="113"/>
    </location>
</feature>
<dbReference type="SUPFAM" id="SSF56317">
    <property type="entry name" value="Carbon-nitrogen hydrolase"/>
    <property type="match status" value="1"/>
</dbReference>
<evidence type="ECO:0000256" key="7">
    <source>
        <dbReference type="ARBA" id="ARBA00023315"/>
    </source>
</evidence>
<keyword evidence="7 8" id="KW-0012">Acyltransferase</keyword>
<dbReference type="GO" id="GO:0042158">
    <property type="term" value="P:lipoprotein biosynthetic process"/>
    <property type="evidence" value="ECO:0007669"/>
    <property type="project" value="UniProtKB-UniRule"/>
</dbReference>
<keyword evidence="5 8" id="KW-1133">Transmembrane helix</keyword>
<comment type="function">
    <text evidence="8">Catalyzes the phospholipid dependent N-acylation of the N-terminal cysteine of apolipoprotein, the last step in lipoprotein maturation.</text>
</comment>
<reference evidence="10 11" key="1">
    <citation type="submission" date="2019-04" db="EMBL/GenBank/DDBJ databases">
        <title>Herbidospora sp. NEAU-GS14.nov., a novel actinomycete isolated from soil.</title>
        <authorList>
            <person name="Han L."/>
        </authorList>
    </citation>
    <scope>NUCLEOTIDE SEQUENCE [LARGE SCALE GENOMIC DNA]</scope>
    <source>
        <strain evidence="10 11">NEAU-GS14</strain>
    </source>
</reference>
<evidence type="ECO:0000313" key="11">
    <source>
        <dbReference type="Proteomes" id="UP000308705"/>
    </source>
</evidence>
<dbReference type="Gene3D" id="3.60.110.10">
    <property type="entry name" value="Carbon-nitrogen hydrolase"/>
    <property type="match status" value="1"/>
</dbReference>
<gene>
    <name evidence="8 10" type="primary">lnt</name>
    <name evidence="10" type="ORF">FDA94_21105</name>
</gene>
<dbReference type="PROSITE" id="PS50263">
    <property type="entry name" value="CN_HYDROLASE"/>
    <property type="match status" value="1"/>
</dbReference>
<dbReference type="InterPro" id="IPR036526">
    <property type="entry name" value="C-N_Hydrolase_sf"/>
</dbReference>
<dbReference type="PANTHER" id="PTHR38686">
    <property type="entry name" value="APOLIPOPROTEIN N-ACYLTRANSFERASE"/>
    <property type="match status" value="1"/>
</dbReference>
<keyword evidence="10" id="KW-0449">Lipoprotein</keyword>
<dbReference type="InterPro" id="IPR045378">
    <property type="entry name" value="LNT_N"/>
</dbReference>
<comment type="similarity">
    <text evidence="8">Belongs to the CN hydrolase family. Apolipoprotein N-acyltransferase subfamily.</text>
</comment>
<organism evidence="10 11">
    <name type="scientific">Herbidospora galbida</name>
    <dbReference type="NCBI Taxonomy" id="2575442"/>
    <lineage>
        <taxon>Bacteria</taxon>
        <taxon>Bacillati</taxon>
        <taxon>Actinomycetota</taxon>
        <taxon>Actinomycetes</taxon>
        <taxon>Streptosporangiales</taxon>
        <taxon>Streptosporangiaceae</taxon>
        <taxon>Herbidospora</taxon>
    </lineage>
</organism>
<dbReference type="CDD" id="cd07571">
    <property type="entry name" value="ALP_N-acyl_transferase"/>
    <property type="match status" value="1"/>
</dbReference>
<dbReference type="NCBIfam" id="TIGR00546">
    <property type="entry name" value="lnt"/>
    <property type="match status" value="1"/>
</dbReference>
<feature type="transmembrane region" description="Helical" evidence="8">
    <location>
        <begin position="158"/>
        <end position="182"/>
    </location>
</feature>
<name>A0A4U3ME17_9ACTN</name>
<evidence type="ECO:0000256" key="1">
    <source>
        <dbReference type="ARBA" id="ARBA00004651"/>
    </source>
</evidence>
<proteinExistence type="inferred from homology"/>
<evidence type="ECO:0000256" key="8">
    <source>
        <dbReference type="HAMAP-Rule" id="MF_01148"/>
    </source>
</evidence>
<evidence type="ECO:0000256" key="2">
    <source>
        <dbReference type="ARBA" id="ARBA00022475"/>
    </source>
</evidence>
<comment type="caution">
    <text evidence="10">The sequence shown here is derived from an EMBL/GenBank/DDBJ whole genome shotgun (WGS) entry which is preliminary data.</text>
</comment>
<keyword evidence="4 8" id="KW-0812">Transmembrane</keyword>
<evidence type="ECO:0000256" key="3">
    <source>
        <dbReference type="ARBA" id="ARBA00022679"/>
    </source>
</evidence>
<dbReference type="HAMAP" id="MF_01148">
    <property type="entry name" value="Lnt"/>
    <property type="match status" value="1"/>
</dbReference>
<feature type="transmembrane region" description="Helical" evidence="8">
    <location>
        <begin position="64"/>
        <end position="84"/>
    </location>
</feature>
<comment type="pathway">
    <text evidence="8">Protein modification; lipoprotein biosynthesis (N-acyl transfer).</text>
</comment>
<dbReference type="InterPro" id="IPR003010">
    <property type="entry name" value="C-N_Hydrolase"/>
</dbReference>
<dbReference type="AlphaFoldDB" id="A0A4U3ME17"/>
<dbReference type="GO" id="GO:0016410">
    <property type="term" value="F:N-acyltransferase activity"/>
    <property type="evidence" value="ECO:0007669"/>
    <property type="project" value="UniProtKB-UniRule"/>
</dbReference>
<evidence type="ECO:0000313" key="10">
    <source>
        <dbReference type="EMBL" id="TKK86602.1"/>
    </source>
</evidence>
<feature type="transmembrane region" description="Helical" evidence="8">
    <location>
        <begin position="39"/>
        <end position="57"/>
    </location>
</feature>
<dbReference type="UniPathway" id="UPA00666"/>
<accession>A0A4U3ME17</accession>